<reference evidence="8 9" key="1">
    <citation type="submission" date="2017-06" db="EMBL/GenBank/DDBJ databases">
        <authorList>
            <person name="Kim H.J."/>
            <person name="Triplett B.A."/>
        </authorList>
    </citation>
    <scope>NUCLEOTIDE SEQUENCE [LARGE SCALE GENOMIC DNA]</scope>
    <source>
        <strain evidence="8">FRACA_ARgP5</strain>
    </source>
</reference>
<dbReference type="Pfam" id="PF04542">
    <property type="entry name" value="Sigma70_r2"/>
    <property type="match status" value="1"/>
</dbReference>
<dbReference type="InterPro" id="IPR013325">
    <property type="entry name" value="RNA_pol_sigma_r2"/>
</dbReference>
<accession>A0A2I2KPM8</accession>
<proteinExistence type="inferred from homology"/>
<dbReference type="Gene3D" id="1.10.10.10">
    <property type="entry name" value="Winged helix-like DNA-binding domain superfamily/Winged helix DNA-binding domain"/>
    <property type="match status" value="1"/>
</dbReference>
<dbReference type="SUPFAM" id="SSF88659">
    <property type="entry name" value="Sigma3 and sigma4 domains of RNA polymerase sigma factors"/>
    <property type="match status" value="1"/>
</dbReference>
<dbReference type="InterPro" id="IPR013249">
    <property type="entry name" value="RNA_pol_sigma70_r4_t2"/>
</dbReference>
<evidence type="ECO:0000313" key="9">
    <source>
        <dbReference type="Proteomes" id="UP000234331"/>
    </source>
</evidence>
<dbReference type="GO" id="GO:0003677">
    <property type="term" value="F:DNA binding"/>
    <property type="evidence" value="ECO:0007669"/>
    <property type="project" value="InterPro"/>
</dbReference>
<dbReference type="PANTHER" id="PTHR47756">
    <property type="entry name" value="BLL6612 PROTEIN-RELATED"/>
    <property type="match status" value="1"/>
</dbReference>
<keyword evidence="4" id="KW-0804">Transcription</keyword>
<dbReference type="InterPro" id="IPR014284">
    <property type="entry name" value="RNA_pol_sigma-70_dom"/>
</dbReference>
<evidence type="ECO:0000259" key="5">
    <source>
        <dbReference type="Pfam" id="PF04542"/>
    </source>
</evidence>
<dbReference type="InterPro" id="IPR036388">
    <property type="entry name" value="WH-like_DNA-bd_sf"/>
</dbReference>
<organism evidence="8 9">
    <name type="scientific">Frankia canadensis</name>
    <dbReference type="NCBI Taxonomy" id="1836972"/>
    <lineage>
        <taxon>Bacteria</taxon>
        <taxon>Bacillati</taxon>
        <taxon>Actinomycetota</taxon>
        <taxon>Actinomycetes</taxon>
        <taxon>Frankiales</taxon>
        <taxon>Frankiaceae</taxon>
        <taxon>Frankia</taxon>
    </lineage>
</organism>
<evidence type="ECO:0000259" key="6">
    <source>
        <dbReference type="Pfam" id="PF08281"/>
    </source>
</evidence>
<dbReference type="PANTHER" id="PTHR47756:SF2">
    <property type="entry name" value="BLL6612 PROTEIN"/>
    <property type="match status" value="1"/>
</dbReference>
<evidence type="ECO:0000256" key="1">
    <source>
        <dbReference type="ARBA" id="ARBA00010641"/>
    </source>
</evidence>
<dbReference type="Proteomes" id="UP000234331">
    <property type="component" value="Unassembled WGS sequence"/>
</dbReference>
<feature type="domain" description="DUF6596" evidence="7">
    <location>
        <begin position="176"/>
        <end position="276"/>
    </location>
</feature>
<keyword evidence="9" id="KW-1185">Reference proteome</keyword>
<dbReference type="EMBL" id="FZMO01000112">
    <property type="protein sequence ID" value="SNQ47628.1"/>
    <property type="molecule type" value="Genomic_DNA"/>
</dbReference>
<evidence type="ECO:0000256" key="3">
    <source>
        <dbReference type="ARBA" id="ARBA00023082"/>
    </source>
</evidence>
<dbReference type="SUPFAM" id="SSF88946">
    <property type="entry name" value="Sigma2 domain of RNA polymerase sigma factors"/>
    <property type="match status" value="1"/>
</dbReference>
<sequence>MVTRIEGLLRELAPHVLSGLVRRYGQFDACEDAVQEALVAAATSWTEDTMPENPKGWLRSVASRRLIDEIRSDAARRRREETAAALAGNAPEAPSPATETDDTLAVLFLCCHPAVTPASQVALTLRAVGGLTTEEIAAAFLVPPATMGPRISRAKAQIKSAGATFAVPSDDERVTRLPVVLQVLYLIFNEGYTSSAGPALHRPDLVDEAIRLTRLLRAALPGDGEVAGLLALMLFTDARRDTRTSGSGDLVLLADQDRARWDRTKIDEANTLISSALSTAPPGPYQLQAAIAGVHCAAATVADTDWAQIATLYTVLETLDPSPVVTMNRAVAVAMSDGPDAGLRLLDTVGSDARLRRGHRYRATRAHLLDMAGDRPGARAEFAAAAATAQSTPERDYLERQAARLG</sequence>
<evidence type="ECO:0000259" key="7">
    <source>
        <dbReference type="Pfam" id="PF20239"/>
    </source>
</evidence>
<dbReference type="InterPro" id="IPR013324">
    <property type="entry name" value="RNA_pol_sigma_r3/r4-like"/>
</dbReference>
<dbReference type="Pfam" id="PF20239">
    <property type="entry name" value="DUF6596"/>
    <property type="match status" value="1"/>
</dbReference>
<feature type="domain" description="RNA polymerase sigma factor 70 region 4 type 2" evidence="6">
    <location>
        <begin position="108"/>
        <end position="157"/>
    </location>
</feature>
<protein>
    <submittedName>
        <fullName evidence="8">Uncharacterized protein</fullName>
    </submittedName>
</protein>
<keyword evidence="3" id="KW-0731">Sigma factor</keyword>
<evidence type="ECO:0000256" key="4">
    <source>
        <dbReference type="ARBA" id="ARBA00023163"/>
    </source>
</evidence>
<dbReference type="InterPro" id="IPR007627">
    <property type="entry name" value="RNA_pol_sigma70_r2"/>
</dbReference>
<dbReference type="Gene3D" id="1.10.1740.10">
    <property type="match status" value="1"/>
</dbReference>
<dbReference type="AlphaFoldDB" id="A0A2I2KPM8"/>
<dbReference type="GO" id="GO:0006352">
    <property type="term" value="P:DNA-templated transcription initiation"/>
    <property type="evidence" value="ECO:0007669"/>
    <property type="project" value="InterPro"/>
</dbReference>
<name>A0A2I2KPM8_9ACTN</name>
<dbReference type="RefSeq" id="WP_101831442.1">
    <property type="nucleotide sequence ID" value="NZ_FZMO01000112.1"/>
</dbReference>
<gene>
    <name evidence="8" type="ORF">FRACA_20024</name>
</gene>
<feature type="domain" description="RNA polymerase sigma-70 region 2" evidence="5">
    <location>
        <begin position="8"/>
        <end position="74"/>
    </location>
</feature>
<dbReference type="InterPro" id="IPR046531">
    <property type="entry name" value="DUF6596"/>
</dbReference>
<dbReference type="OrthoDB" id="9780299at2"/>
<evidence type="ECO:0000256" key="2">
    <source>
        <dbReference type="ARBA" id="ARBA00023015"/>
    </source>
</evidence>
<dbReference type="GO" id="GO:0016987">
    <property type="term" value="F:sigma factor activity"/>
    <property type="evidence" value="ECO:0007669"/>
    <property type="project" value="UniProtKB-KW"/>
</dbReference>
<dbReference type="NCBIfam" id="TIGR02937">
    <property type="entry name" value="sigma70-ECF"/>
    <property type="match status" value="1"/>
</dbReference>
<evidence type="ECO:0000313" key="8">
    <source>
        <dbReference type="EMBL" id="SNQ47628.1"/>
    </source>
</evidence>
<dbReference type="Pfam" id="PF08281">
    <property type="entry name" value="Sigma70_r4_2"/>
    <property type="match status" value="1"/>
</dbReference>
<comment type="similarity">
    <text evidence="1">Belongs to the sigma-70 factor family. ECF subfamily.</text>
</comment>
<keyword evidence="2" id="KW-0805">Transcription regulation</keyword>